<gene>
    <name evidence="2" type="ORF">BAU17_06080</name>
</gene>
<dbReference type="Proteomes" id="UP000782705">
    <property type="component" value="Unassembled WGS sequence"/>
</dbReference>
<keyword evidence="3" id="KW-1185">Reference proteome</keyword>
<dbReference type="Pfam" id="PF13673">
    <property type="entry name" value="Acetyltransf_10"/>
    <property type="match status" value="1"/>
</dbReference>
<dbReference type="Gene3D" id="3.40.630.30">
    <property type="match status" value="1"/>
</dbReference>
<name>A0ABQ6YWN9_9ENTE</name>
<dbReference type="EMBL" id="MAEL01000057">
    <property type="protein sequence ID" value="KAF1301537.1"/>
    <property type="molecule type" value="Genomic_DNA"/>
</dbReference>
<dbReference type="PROSITE" id="PS51186">
    <property type="entry name" value="GNAT"/>
    <property type="match status" value="1"/>
</dbReference>
<dbReference type="CDD" id="cd04301">
    <property type="entry name" value="NAT_SF"/>
    <property type="match status" value="1"/>
</dbReference>
<feature type="domain" description="N-acetyltransferase" evidence="1">
    <location>
        <begin position="1"/>
        <end position="145"/>
    </location>
</feature>
<dbReference type="InterPro" id="IPR016181">
    <property type="entry name" value="Acyl_CoA_acyltransferase"/>
</dbReference>
<evidence type="ECO:0000313" key="3">
    <source>
        <dbReference type="Proteomes" id="UP000782705"/>
    </source>
</evidence>
<reference evidence="2 3" key="1">
    <citation type="submission" date="2016-06" db="EMBL/GenBank/DDBJ databases">
        <title>Four novel species of enterococci isolated from chicken manure.</title>
        <authorList>
            <person name="Van Tyne D."/>
        </authorList>
    </citation>
    <scope>NUCLEOTIDE SEQUENCE [LARGE SCALE GENOMIC DNA]</scope>
    <source>
        <strain evidence="2 3">CU12B</strain>
    </source>
</reference>
<accession>A0ABQ6YWN9</accession>
<evidence type="ECO:0000259" key="1">
    <source>
        <dbReference type="PROSITE" id="PS51186"/>
    </source>
</evidence>
<dbReference type="InterPro" id="IPR000182">
    <property type="entry name" value="GNAT_dom"/>
</dbReference>
<organism evidence="2 3">
    <name type="scientific">Candidatus Enterococcus willemsii</name>
    <dbReference type="NCBI Taxonomy" id="1857215"/>
    <lineage>
        <taxon>Bacteria</taxon>
        <taxon>Bacillati</taxon>
        <taxon>Bacillota</taxon>
        <taxon>Bacilli</taxon>
        <taxon>Lactobacillales</taxon>
        <taxon>Enterococcaceae</taxon>
        <taxon>Enterococcus</taxon>
    </lineage>
</organism>
<evidence type="ECO:0000313" key="2">
    <source>
        <dbReference type="EMBL" id="KAF1301537.1"/>
    </source>
</evidence>
<dbReference type="SUPFAM" id="SSF55729">
    <property type="entry name" value="Acyl-CoA N-acyltransferases (Nat)"/>
    <property type="match status" value="1"/>
</dbReference>
<sequence>MSQEAIYFGRDAWLQAAAYHLRYEVFVLEQRIPACWEFDALDLTANYFVLFQQNIPVATIRYQAISPDIIQPDRFCVAHSYRKQGFGTRLLKVFEEKAFQEGYRYAQLSAEIDAVAFYQKVGYQICSDSFEEDGILCIQMKKTLVMTSF</sequence>
<comment type="caution">
    <text evidence="2">The sequence shown here is derived from an EMBL/GenBank/DDBJ whole genome shotgun (WGS) entry which is preliminary data.</text>
</comment>
<proteinExistence type="predicted"/>
<protein>
    <submittedName>
        <fullName evidence="2">GCN5 family acetyltransferase</fullName>
    </submittedName>
</protein>